<evidence type="ECO:0000256" key="15">
    <source>
        <dbReference type="ARBA" id="ARBA00023316"/>
    </source>
</evidence>
<dbReference type="PIRSF" id="PIRSF037299">
    <property type="entry name" value="Glycosidase_CRH1_prd"/>
    <property type="match status" value="1"/>
</dbReference>
<evidence type="ECO:0000313" key="23">
    <source>
        <dbReference type="EMBL" id="THW44650.1"/>
    </source>
</evidence>
<evidence type="ECO:0000256" key="1">
    <source>
        <dbReference type="ARBA" id="ARBA00000822"/>
    </source>
</evidence>
<evidence type="ECO:0000259" key="22">
    <source>
        <dbReference type="PROSITE" id="PS51762"/>
    </source>
</evidence>
<evidence type="ECO:0000256" key="4">
    <source>
        <dbReference type="ARBA" id="ARBA00022622"/>
    </source>
</evidence>
<keyword evidence="15" id="KW-0961">Cell wall biogenesis/degradation</keyword>
<evidence type="ECO:0000256" key="10">
    <source>
        <dbReference type="ARBA" id="ARBA00023136"/>
    </source>
</evidence>
<keyword evidence="4" id="KW-0336">GPI-anchor</keyword>
<comment type="catalytic activity">
    <reaction evidence="1">
        <text>Random endo-hydrolysis of N-acetyl-beta-D-glucosaminide (1-&gt;4)-beta-linkages in chitin and chitodextrins.</text>
        <dbReference type="EC" id="3.2.1.14"/>
    </reaction>
</comment>
<keyword evidence="5" id="KW-0328">Glycosyltransferase</keyword>
<evidence type="ECO:0000256" key="2">
    <source>
        <dbReference type="ARBA" id="ARBA00004589"/>
    </source>
</evidence>
<feature type="active site" description="Nucleophile" evidence="19">
    <location>
        <position position="161"/>
    </location>
</feature>
<keyword evidence="7 21" id="KW-0732">Signal</keyword>
<evidence type="ECO:0000256" key="11">
    <source>
        <dbReference type="ARBA" id="ARBA00023180"/>
    </source>
</evidence>
<feature type="region of interest" description="Disordered" evidence="20">
    <location>
        <begin position="337"/>
        <end position="402"/>
    </location>
</feature>
<dbReference type="InterPro" id="IPR050546">
    <property type="entry name" value="Glycosyl_Hydrlase_16"/>
</dbReference>
<dbReference type="GO" id="GO:0098552">
    <property type="term" value="C:side of membrane"/>
    <property type="evidence" value="ECO:0007669"/>
    <property type="project" value="UniProtKB-KW"/>
</dbReference>
<feature type="chain" id="PRO_5043195752" description="Crh-like protein" evidence="21">
    <location>
        <begin position="21"/>
        <end position="475"/>
    </location>
</feature>
<sequence length="475" mass="51021">MKTFHAVAALTVAAASAVQAMITCDSNNPCPSSAPCCSSYGFCGVGAYCLGGCYPKDSFSMDSCMPAPVCKSSDYDFNNMNGFIENTEYLGDPSSGNWVFSGDPLMYNNEAVLLTMTEDSSGTLLSSTRYVWYGKMSATMKTSRGAGVVTAFIMMSDVKDEIDFEFIGTDVQTAQSNYYFQGITDYGNEKNLSSPNTDSQWHTYTIDWQPDSLSWEVDGKVLRTLYRNETYNETAGQYHYPQTPSRVQFSLWPAGKAGNAQGTIEWAGGEIDWSSPYMQNGYYYAMVKDVTVDCYNPPAGYNNQGNKAYWYENKYGTNDTVVVGNNGTTLSSFLATGEEPKKGASSSASNTATKSGGKSSASSSATAQPETIPGVSGGGSRESGSDVASGSGSSSGSSGSYVPRKCSATNRIIKAKDHGSVQISVAKVDENGRFTGETQAYALCGFVRAMGESDDCINRLTQRDGYLKNVWSASR</sequence>
<evidence type="ECO:0000256" key="13">
    <source>
        <dbReference type="ARBA" id="ARBA00023288"/>
    </source>
</evidence>
<dbReference type="GO" id="GO:1990904">
    <property type="term" value="C:ribonucleoprotein complex"/>
    <property type="evidence" value="ECO:0007669"/>
    <property type="project" value="UniProtKB-KW"/>
</dbReference>
<dbReference type="PROSITE" id="PS51762">
    <property type="entry name" value="GH16_2"/>
    <property type="match status" value="1"/>
</dbReference>
<dbReference type="CDD" id="cd02183">
    <property type="entry name" value="GH16_fungal_CRH1_transglycosylase"/>
    <property type="match status" value="1"/>
</dbReference>
<comment type="caution">
    <text evidence="23">The sequence shown here is derived from an EMBL/GenBank/DDBJ whole genome shotgun (WGS) entry which is preliminary data.</text>
</comment>
<dbReference type="FunFam" id="2.60.120.200:FF:000159">
    <property type="entry name" value="Glycosidase"/>
    <property type="match status" value="1"/>
</dbReference>
<comment type="subcellular location">
    <subcellularLocation>
        <location evidence="2">Membrane</location>
        <topology evidence="2">Lipid-anchor</topology>
        <topology evidence="2">GPI-anchor</topology>
    </subcellularLocation>
</comment>
<evidence type="ECO:0000256" key="17">
    <source>
        <dbReference type="ARBA" id="ARBA00093308"/>
    </source>
</evidence>
<evidence type="ECO:0000256" key="14">
    <source>
        <dbReference type="ARBA" id="ARBA00023295"/>
    </source>
</evidence>
<evidence type="ECO:0000313" key="24">
    <source>
        <dbReference type="Proteomes" id="UP000310687"/>
    </source>
</evidence>
<accession>A0A4S8U9B1</accession>
<dbReference type="PANTHER" id="PTHR10963">
    <property type="entry name" value="GLYCOSYL HYDROLASE-RELATED"/>
    <property type="match status" value="1"/>
</dbReference>
<dbReference type="PANTHER" id="PTHR10963:SF22">
    <property type="entry name" value="GLYCOSIDASE CRH2-RELATED"/>
    <property type="match status" value="1"/>
</dbReference>
<dbReference type="Proteomes" id="UP000310687">
    <property type="component" value="Unassembled WGS sequence"/>
</dbReference>
<dbReference type="GO" id="GO:0005975">
    <property type="term" value="P:carbohydrate metabolic process"/>
    <property type="evidence" value="ECO:0007669"/>
    <property type="project" value="InterPro"/>
</dbReference>
<keyword evidence="14" id="KW-0326">Glycosidase</keyword>
<gene>
    <name evidence="23" type="ORF">D6D22_03899</name>
</gene>
<dbReference type="Gene3D" id="3.30.1230.20">
    <property type="match status" value="1"/>
</dbReference>
<dbReference type="SUPFAM" id="SSF49899">
    <property type="entry name" value="Concanavalin A-like lectins/glucanases"/>
    <property type="match status" value="1"/>
</dbReference>
<feature type="compositionally biased region" description="Low complexity" evidence="20">
    <location>
        <begin position="343"/>
        <end position="367"/>
    </location>
</feature>
<evidence type="ECO:0000256" key="8">
    <source>
        <dbReference type="ARBA" id="ARBA00022801"/>
    </source>
</evidence>
<evidence type="ECO:0000256" key="3">
    <source>
        <dbReference type="ARBA" id="ARBA00010228"/>
    </source>
</evidence>
<dbReference type="EC" id="3.2.-.-" evidence="18"/>
<organism evidence="23 24">
    <name type="scientific">Aureobasidium pullulans</name>
    <name type="common">Black yeast</name>
    <name type="synonym">Pullularia pullulans</name>
    <dbReference type="NCBI Taxonomy" id="5580"/>
    <lineage>
        <taxon>Eukaryota</taxon>
        <taxon>Fungi</taxon>
        <taxon>Dikarya</taxon>
        <taxon>Ascomycota</taxon>
        <taxon>Pezizomycotina</taxon>
        <taxon>Dothideomycetes</taxon>
        <taxon>Dothideomycetidae</taxon>
        <taxon>Dothideales</taxon>
        <taxon>Saccotheciaceae</taxon>
        <taxon>Aureobasidium</taxon>
    </lineage>
</organism>
<keyword evidence="10 18" id="KW-0472">Membrane</keyword>
<evidence type="ECO:0000256" key="21">
    <source>
        <dbReference type="SAM" id="SignalP"/>
    </source>
</evidence>
<keyword evidence="11" id="KW-0325">Glycoprotein</keyword>
<comment type="function">
    <text evidence="17">Dual chitinase/transglycosylase that plays a role in cell wall architecture. Chitinase and transglycosylase activities are coupled. Required for the polysaccharide cross-linking at the septa and the cell wall. More specifically, transfers chitin to 1,6-beta-glucan in the cell wall.</text>
</comment>
<dbReference type="GO" id="GO:0006412">
    <property type="term" value="P:translation"/>
    <property type="evidence" value="ECO:0007669"/>
    <property type="project" value="InterPro"/>
</dbReference>
<feature type="domain" description="GH16" evidence="22">
    <location>
        <begin position="60"/>
        <end position="282"/>
    </location>
</feature>
<name>A0A4S8U9B1_AURPU</name>
<dbReference type="InterPro" id="IPR000757">
    <property type="entry name" value="Beta-glucanase-like"/>
</dbReference>
<dbReference type="GO" id="GO:0042274">
    <property type="term" value="P:ribosomal small subunit biogenesis"/>
    <property type="evidence" value="ECO:0007669"/>
    <property type="project" value="UniProtKB-ARBA"/>
</dbReference>
<keyword evidence="6" id="KW-0808">Transferase</keyword>
<evidence type="ECO:0000256" key="9">
    <source>
        <dbReference type="ARBA" id="ARBA00022980"/>
    </source>
</evidence>
<protein>
    <recommendedName>
        <fullName evidence="18">Crh-like protein</fullName>
        <ecNumber evidence="18">3.2.-.-</ecNumber>
    </recommendedName>
</protein>
<dbReference type="Pfam" id="PF00722">
    <property type="entry name" value="Glyco_hydro_16"/>
    <property type="match status" value="1"/>
</dbReference>
<keyword evidence="12" id="KW-0687">Ribonucleoprotein</keyword>
<comment type="similarity">
    <text evidence="3">Belongs to the eukaryotic ribosomal protein eS21 family.</text>
</comment>
<dbReference type="GO" id="GO:0003735">
    <property type="term" value="F:structural constituent of ribosome"/>
    <property type="evidence" value="ECO:0007669"/>
    <property type="project" value="InterPro"/>
</dbReference>
<evidence type="ECO:0000256" key="16">
    <source>
        <dbReference type="ARBA" id="ARBA00038074"/>
    </source>
</evidence>
<dbReference type="GO" id="GO:0022626">
    <property type="term" value="C:cytosolic ribosome"/>
    <property type="evidence" value="ECO:0007669"/>
    <property type="project" value="UniProtKB-ARBA"/>
</dbReference>
<proteinExistence type="inferred from homology"/>
<dbReference type="GO" id="GO:0031505">
    <property type="term" value="P:fungal-type cell wall organization"/>
    <property type="evidence" value="ECO:0007669"/>
    <property type="project" value="TreeGrafter"/>
</dbReference>
<evidence type="ECO:0000256" key="7">
    <source>
        <dbReference type="ARBA" id="ARBA00022729"/>
    </source>
</evidence>
<keyword evidence="13" id="KW-0449">Lipoprotein</keyword>
<feature type="signal peptide" evidence="21">
    <location>
        <begin position="1"/>
        <end position="20"/>
    </location>
</feature>
<dbReference type="GO" id="GO:0008843">
    <property type="term" value="F:endochitinase activity"/>
    <property type="evidence" value="ECO:0007669"/>
    <property type="project" value="UniProtKB-EC"/>
</dbReference>
<evidence type="ECO:0000256" key="6">
    <source>
        <dbReference type="ARBA" id="ARBA00022679"/>
    </source>
</evidence>
<keyword evidence="8 18" id="KW-0378">Hydrolase</keyword>
<dbReference type="GO" id="GO:0009277">
    <property type="term" value="C:fungal-type cell wall"/>
    <property type="evidence" value="ECO:0007669"/>
    <property type="project" value="TreeGrafter"/>
</dbReference>
<dbReference type="InterPro" id="IPR017168">
    <property type="entry name" value="CHR-like"/>
</dbReference>
<evidence type="ECO:0000256" key="5">
    <source>
        <dbReference type="ARBA" id="ARBA00022676"/>
    </source>
</evidence>
<dbReference type="InterPro" id="IPR013320">
    <property type="entry name" value="ConA-like_dom_sf"/>
</dbReference>
<feature type="compositionally biased region" description="Low complexity" evidence="20">
    <location>
        <begin position="385"/>
        <end position="400"/>
    </location>
</feature>
<evidence type="ECO:0000256" key="18">
    <source>
        <dbReference type="PIRNR" id="PIRNR037299"/>
    </source>
</evidence>
<keyword evidence="9" id="KW-0689">Ribosomal protein</keyword>
<evidence type="ECO:0000256" key="19">
    <source>
        <dbReference type="PIRSR" id="PIRSR037299-1"/>
    </source>
</evidence>
<dbReference type="AlphaFoldDB" id="A0A4S8U9B1"/>
<evidence type="ECO:0000256" key="12">
    <source>
        <dbReference type="ARBA" id="ARBA00023274"/>
    </source>
</evidence>
<dbReference type="InterPro" id="IPR001931">
    <property type="entry name" value="Ribosomal_eS21"/>
</dbReference>
<dbReference type="InterPro" id="IPR038579">
    <property type="entry name" value="Ribosomal_eS21_sf"/>
</dbReference>
<dbReference type="FunFam" id="3.30.1230.20:FF:000001">
    <property type="entry name" value="40S ribosomal protein S21"/>
    <property type="match status" value="1"/>
</dbReference>
<dbReference type="EMBL" id="QZAL01000040">
    <property type="protein sequence ID" value="THW44650.1"/>
    <property type="molecule type" value="Genomic_DNA"/>
</dbReference>
<comment type="similarity">
    <text evidence="16">Belongs to the glycosyl hydrolase 16 family. CRH1 subfamily.</text>
</comment>
<feature type="active site" description="Proton donor" evidence="19">
    <location>
        <position position="165"/>
    </location>
</feature>
<evidence type="ECO:0000256" key="20">
    <source>
        <dbReference type="SAM" id="MobiDB-lite"/>
    </source>
</evidence>
<reference evidence="23 24" key="1">
    <citation type="submission" date="2018-10" db="EMBL/GenBank/DDBJ databases">
        <title>Fifty Aureobasidium pullulans genomes reveal a recombining polyextremotolerant generalist.</title>
        <authorList>
            <person name="Gostincar C."/>
            <person name="Turk M."/>
            <person name="Zajc J."/>
            <person name="Gunde-Cimerman N."/>
        </authorList>
    </citation>
    <scope>NUCLEOTIDE SEQUENCE [LARGE SCALE GENOMIC DNA]</scope>
    <source>
        <strain evidence="23 24">EXF-11013</strain>
    </source>
</reference>
<dbReference type="Gene3D" id="2.60.120.200">
    <property type="match status" value="1"/>
</dbReference>
<dbReference type="Pfam" id="PF01249">
    <property type="entry name" value="Ribosomal_S21e"/>
    <property type="match status" value="1"/>
</dbReference>
<dbReference type="GO" id="GO:0016757">
    <property type="term" value="F:glycosyltransferase activity"/>
    <property type="evidence" value="ECO:0007669"/>
    <property type="project" value="UniProtKB-KW"/>
</dbReference>